<keyword evidence="3" id="KW-1185">Reference proteome</keyword>
<feature type="domain" description="Mycothiol-dependent maleylpyruvate isomerase metal-binding" evidence="1">
    <location>
        <begin position="3"/>
        <end position="118"/>
    </location>
</feature>
<dbReference type="Gene3D" id="1.20.120.450">
    <property type="entry name" value="dinb family like domain"/>
    <property type="match status" value="1"/>
</dbReference>
<accession>A0A919K0X8</accession>
<dbReference type="NCBIfam" id="TIGR03083">
    <property type="entry name" value="maleylpyruvate isomerase family mycothiol-dependent enzyme"/>
    <property type="match status" value="1"/>
</dbReference>
<dbReference type="Pfam" id="PF11716">
    <property type="entry name" value="MDMPI_N"/>
    <property type="match status" value="1"/>
</dbReference>
<dbReference type="EMBL" id="BOMV01000054">
    <property type="protein sequence ID" value="GIE97030.1"/>
    <property type="molecule type" value="Genomic_DNA"/>
</dbReference>
<dbReference type="SUPFAM" id="SSF109854">
    <property type="entry name" value="DinB/YfiT-like putative metalloenzymes"/>
    <property type="match status" value="1"/>
</dbReference>
<dbReference type="NCBIfam" id="TIGR03086">
    <property type="entry name" value="TIGR03086 family metal-binding protein"/>
    <property type="match status" value="1"/>
</dbReference>
<organism evidence="2 3">
    <name type="scientific">Paractinoplanes rishiriensis</name>
    <dbReference type="NCBI Taxonomy" id="1050105"/>
    <lineage>
        <taxon>Bacteria</taxon>
        <taxon>Bacillati</taxon>
        <taxon>Actinomycetota</taxon>
        <taxon>Actinomycetes</taxon>
        <taxon>Micromonosporales</taxon>
        <taxon>Micromonosporaceae</taxon>
        <taxon>Paractinoplanes</taxon>
    </lineage>
</organism>
<reference evidence="2" key="1">
    <citation type="submission" date="2021-01" db="EMBL/GenBank/DDBJ databases">
        <title>Whole genome shotgun sequence of Actinoplanes rishiriensis NBRC 108556.</title>
        <authorList>
            <person name="Komaki H."/>
            <person name="Tamura T."/>
        </authorList>
    </citation>
    <scope>NUCLEOTIDE SEQUENCE</scope>
    <source>
        <strain evidence="2">NBRC 108556</strain>
    </source>
</reference>
<name>A0A919K0X8_9ACTN</name>
<evidence type="ECO:0000259" key="1">
    <source>
        <dbReference type="Pfam" id="PF11716"/>
    </source>
</evidence>
<dbReference type="InterPro" id="IPR034660">
    <property type="entry name" value="DinB/YfiT-like"/>
</dbReference>
<gene>
    <name evidence="2" type="ORF">Ari01nite_44950</name>
</gene>
<dbReference type="GO" id="GO:0046872">
    <property type="term" value="F:metal ion binding"/>
    <property type="evidence" value="ECO:0007669"/>
    <property type="project" value="InterPro"/>
</dbReference>
<evidence type="ECO:0000313" key="2">
    <source>
        <dbReference type="EMBL" id="GIE97030.1"/>
    </source>
</evidence>
<protein>
    <submittedName>
        <fullName evidence="2">TIGR03086 family protein</fullName>
    </submittedName>
</protein>
<proteinExistence type="predicted"/>
<evidence type="ECO:0000313" key="3">
    <source>
        <dbReference type="Proteomes" id="UP000636960"/>
    </source>
</evidence>
<sequence length="180" mass="19061">MTAAAARTISVVQGIDDAQLGDPTPCDKFQVRDLLNHLFQVVVNFQALATRTPADFATTPDALVGDWRSRFATETETLAKAWSDPATLAGVSPGMGLPQEAVAGLVLLDLTVHGWDLAQATGQPYTPDPDAVAAMHPLAEKMAPQARQMGVFATPTDAAPDATLFDRLLSLTGRKPEPTP</sequence>
<dbReference type="AlphaFoldDB" id="A0A919K0X8"/>
<dbReference type="InterPro" id="IPR017520">
    <property type="entry name" value="CHP03086"/>
</dbReference>
<comment type="caution">
    <text evidence="2">The sequence shown here is derived from an EMBL/GenBank/DDBJ whole genome shotgun (WGS) entry which is preliminary data.</text>
</comment>
<dbReference type="InterPro" id="IPR024344">
    <property type="entry name" value="MDMPI_metal-binding"/>
</dbReference>
<dbReference type="InterPro" id="IPR017517">
    <property type="entry name" value="Maleyloyr_isom"/>
</dbReference>
<dbReference type="Proteomes" id="UP000636960">
    <property type="component" value="Unassembled WGS sequence"/>
</dbReference>